<reference evidence="2" key="1">
    <citation type="submission" date="2021-08" db="EMBL/GenBank/DDBJ databases">
        <title>WGS assembly of Ceratopteris richardii.</title>
        <authorList>
            <person name="Marchant D.B."/>
            <person name="Chen G."/>
            <person name="Jenkins J."/>
            <person name="Shu S."/>
            <person name="Leebens-Mack J."/>
            <person name="Grimwood J."/>
            <person name="Schmutz J."/>
            <person name="Soltis P."/>
            <person name="Soltis D."/>
            <person name="Chen Z.-H."/>
        </authorList>
    </citation>
    <scope>NUCLEOTIDE SEQUENCE</scope>
    <source>
        <strain evidence="2">Whitten #5841</strain>
        <tissue evidence="2">Leaf</tissue>
    </source>
</reference>
<feature type="compositionally biased region" description="Basic and acidic residues" evidence="1">
    <location>
        <begin position="144"/>
        <end position="156"/>
    </location>
</feature>
<feature type="compositionally biased region" description="Basic residues" evidence="1">
    <location>
        <begin position="1"/>
        <end position="12"/>
    </location>
</feature>
<gene>
    <name evidence="2" type="ORF">KP509_15G050300</name>
</gene>
<sequence length="241" mass="27511">MGKGKGRRRRKANYLAAHGDYGNLPPPPSASEALPSKLRRIMALKSNDSLGPLNTRIYKANGGSKIQQKNTTKICNAIQGMAEKKPSKEEIRKQGIAKDSEHKDTDGSKISLNATTELTQKKRKWKEELDALSERFKVTPVRKGLSDRKKRYLQERKNKKRRHVQSNLDEQVPSLHEQEKINFGETVQAPPRLSVPKKKMSVAEQRLRLHAIEAYREKRKWSSRPGSHQPSLLENDKDAYL</sequence>
<keyword evidence="3" id="KW-1185">Reference proteome</keyword>
<organism evidence="2 3">
    <name type="scientific">Ceratopteris richardii</name>
    <name type="common">Triangle waterfern</name>
    <dbReference type="NCBI Taxonomy" id="49495"/>
    <lineage>
        <taxon>Eukaryota</taxon>
        <taxon>Viridiplantae</taxon>
        <taxon>Streptophyta</taxon>
        <taxon>Embryophyta</taxon>
        <taxon>Tracheophyta</taxon>
        <taxon>Polypodiopsida</taxon>
        <taxon>Polypodiidae</taxon>
        <taxon>Polypodiales</taxon>
        <taxon>Pteridineae</taxon>
        <taxon>Pteridaceae</taxon>
        <taxon>Parkerioideae</taxon>
        <taxon>Ceratopteris</taxon>
    </lineage>
</organism>
<dbReference type="AlphaFoldDB" id="A0A8T2T6V9"/>
<dbReference type="PANTHER" id="PTHR37218:SF2">
    <property type="entry name" value="COILED-COIL PROTEIN"/>
    <property type="match status" value="1"/>
</dbReference>
<comment type="caution">
    <text evidence="2">The sequence shown here is derived from an EMBL/GenBank/DDBJ whole genome shotgun (WGS) entry which is preliminary data.</text>
</comment>
<feature type="region of interest" description="Disordered" evidence="1">
    <location>
        <begin position="141"/>
        <end position="201"/>
    </location>
</feature>
<evidence type="ECO:0000313" key="3">
    <source>
        <dbReference type="Proteomes" id="UP000825935"/>
    </source>
</evidence>
<evidence type="ECO:0000313" key="2">
    <source>
        <dbReference type="EMBL" id="KAH7404937.1"/>
    </source>
</evidence>
<dbReference type="PANTHER" id="PTHR37218">
    <property type="entry name" value="COILED-COIL PROTEIN"/>
    <property type="match status" value="1"/>
</dbReference>
<accession>A0A8T2T6V9</accession>
<dbReference type="OrthoDB" id="673745at2759"/>
<feature type="region of interest" description="Disordered" evidence="1">
    <location>
        <begin position="217"/>
        <end position="241"/>
    </location>
</feature>
<protein>
    <submittedName>
        <fullName evidence="2">Uncharacterized protein</fullName>
    </submittedName>
</protein>
<dbReference type="EMBL" id="CM035420">
    <property type="protein sequence ID" value="KAH7404937.1"/>
    <property type="molecule type" value="Genomic_DNA"/>
</dbReference>
<proteinExistence type="predicted"/>
<feature type="region of interest" description="Disordered" evidence="1">
    <location>
        <begin position="1"/>
        <end position="33"/>
    </location>
</feature>
<feature type="compositionally biased region" description="Basic and acidic residues" evidence="1">
    <location>
        <begin position="83"/>
        <end position="107"/>
    </location>
</feature>
<name>A0A8T2T6V9_CERRI</name>
<feature type="region of interest" description="Disordered" evidence="1">
    <location>
        <begin position="83"/>
        <end position="115"/>
    </location>
</feature>
<evidence type="ECO:0000256" key="1">
    <source>
        <dbReference type="SAM" id="MobiDB-lite"/>
    </source>
</evidence>
<dbReference type="Proteomes" id="UP000825935">
    <property type="component" value="Chromosome 15"/>
</dbReference>
<dbReference type="OMA" id="FPRHEKI"/>